<keyword evidence="2 4" id="KW-0413">Isomerase</keyword>
<dbReference type="SUPFAM" id="SSF54506">
    <property type="entry name" value="Diaminopimelate epimerase-like"/>
    <property type="match status" value="1"/>
</dbReference>
<proteinExistence type="inferred from homology"/>
<feature type="active site" evidence="3">
    <location>
        <position position="47"/>
    </location>
</feature>
<dbReference type="Gene3D" id="3.10.310.10">
    <property type="entry name" value="Diaminopimelate Epimerase, Chain A, domain 1"/>
    <property type="match status" value="2"/>
</dbReference>
<dbReference type="GO" id="GO:0005737">
    <property type="term" value="C:cytoplasm"/>
    <property type="evidence" value="ECO:0007669"/>
    <property type="project" value="TreeGrafter"/>
</dbReference>
<dbReference type="Pfam" id="PF02567">
    <property type="entry name" value="PhzC-PhzF"/>
    <property type="match status" value="1"/>
</dbReference>
<dbReference type="AlphaFoldDB" id="A0A157SR70"/>
<dbReference type="Proteomes" id="UP000076848">
    <property type="component" value="Unassembled WGS sequence"/>
</dbReference>
<dbReference type="STRING" id="288768.SAMEA3906486_04353"/>
<dbReference type="PIRSF" id="PIRSF016184">
    <property type="entry name" value="PhzC_PhzF"/>
    <property type="match status" value="1"/>
</dbReference>
<dbReference type="RefSeq" id="WP_066131738.1">
    <property type="nucleotide sequence ID" value="NZ_FKIF01000008.1"/>
</dbReference>
<gene>
    <name evidence="4" type="primary">yddE_3</name>
    <name evidence="4" type="ORF">SAMEA3906486_04353</name>
</gene>
<dbReference type="PANTHER" id="PTHR13774:SF39">
    <property type="entry name" value="BIOSYNTHESIS PROTEIN, PUTATIVE-RELATED"/>
    <property type="match status" value="1"/>
</dbReference>
<reference evidence="4 5" key="1">
    <citation type="submission" date="2016-04" db="EMBL/GenBank/DDBJ databases">
        <authorList>
            <consortium name="Pathogen Informatics"/>
        </authorList>
    </citation>
    <scope>NUCLEOTIDE SEQUENCE [LARGE SCALE GENOMIC DNA]</scope>
    <source>
        <strain evidence="4 5">H050680373</strain>
    </source>
</reference>
<comment type="similarity">
    <text evidence="1">Belongs to the PhzF family.</text>
</comment>
<organism evidence="4 5">
    <name type="scientific">Bordetella ansorpii</name>
    <dbReference type="NCBI Taxonomy" id="288768"/>
    <lineage>
        <taxon>Bacteria</taxon>
        <taxon>Pseudomonadati</taxon>
        <taxon>Pseudomonadota</taxon>
        <taxon>Betaproteobacteria</taxon>
        <taxon>Burkholderiales</taxon>
        <taxon>Alcaligenaceae</taxon>
        <taxon>Bordetella</taxon>
    </lineage>
</organism>
<name>A0A157SR70_9BORD</name>
<dbReference type="PANTHER" id="PTHR13774">
    <property type="entry name" value="PHENAZINE BIOSYNTHESIS PROTEIN"/>
    <property type="match status" value="1"/>
</dbReference>
<dbReference type="NCBIfam" id="TIGR00654">
    <property type="entry name" value="PhzF_family"/>
    <property type="match status" value="1"/>
</dbReference>
<evidence type="ECO:0000256" key="1">
    <source>
        <dbReference type="ARBA" id="ARBA00008270"/>
    </source>
</evidence>
<sequence>MSVEPDVIIVNVFTEQEQGGNPCPVVLDARAMTAADMQALAQRHGHEAAFLLPADDGAPYRLRYFVPAREVDMCGHATLGTGWLLRRQGLAPAPLLTVQTLAGDVLIDMRGTQVRIAQPGATVRPVAAAEADEILRVLGIGPSGLASPFICNAATSRTKTLVQLASADILHGLSPRFGEMRALCNRIGSTGLYPFVLSDEAPFTLEARQFPQASGYPEDAATGIAATALFGALGHYGIAVPAAETVHVLQGRAMGRLSRLCVAQDVAQAGPPRVWLSGEVTVQIP</sequence>
<dbReference type="EC" id="5.1.-.-" evidence="4"/>
<protein>
    <submittedName>
        <fullName evidence="4">Hypotheticals protein</fullName>
        <ecNumber evidence="4">5.1.-.-</ecNumber>
    </submittedName>
</protein>
<dbReference type="InterPro" id="IPR003719">
    <property type="entry name" value="Phenazine_PhzF-like"/>
</dbReference>
<evidence type="ECO:0000256" key="2">
    <source>
        <dbReference type="ARBA" id="ARBA00023235"/>
    </source>
</evidence>
<dbReference type="EMBL" id="FKIF01000008">
    <property type="protein sequence ID" value="SAI72922.1"/>
    <property type="molecule type" value="Genomic_DNA"/>
</dbReference>
<evidence type="ECO:0000313" key="5">
    <source>
        <dbReference type="Proteomes" id="UP000076848"/>
    </source>
</evidence>
<dbReference type="OrthoDB" id="9788221at2"/>
<keyword evidence="5" id="KW-1185">Reference proteome</keyword>
<evidence type="ECO:0000256" key="3">
    <source>
        <dbReference type="PIRSR" id="PIRSR016184-1"/>
    </source>
</evidence>
<evidence type="ECO:0000313" key="4">
    <source>
        <dbReference type="EMBL" id="SAI72922.1"/>
    </source>
</evidence>
<accession>A0A157SR70</accession>
<dbReference type="GO" id="GO:0016853">
    <property type="term" value="F:isomerase activity"/>
    <property type="evidence" value="ECO:0007669"/>
    <property type="project" value="UniProtKB-KW"/>
</dbReference>